<protein>
    <submittedName>
        <fullName evidence="1">Uncharacterized protein</fullName>
    </submittedName>
</protein>
<proteinExistence type="predicted"/>
<organism evidence="1 2">
    <name type="scientific">Melastoma candidum</name>
    <dbReference type="NCBI Taxonomy" id="119954"/>
    <lineage>
        <taxon>Eukaryota</taxon>
        <taxon>Viridiplantae</taxon>
        <taxon>Streptophyta</taxon>
        <taxon>Embryophyta</taxon>
        <taxon>Tracheophyta</taxon>
        <taxon>Spermatophyta</taxon>
        <taxon>Magnoliopsida</taxon>
        <taxon>eudicotyledons</taxon>
        <taxon>Gunneridae</taxon>
        <taxon>Pentapetalae</taxon>
        <taxon>rosids</taxon>
        <taxon>malvids</taxon>
        <taxon>Myrtales</taxon>
        <taxon>Melastomataceae</taxon>
        <taxon>Melastomatoideae</taxon>
        <taxon>Melastomateae</taxon>
        <taxon>Melastoma</taxon>
    </lineage>
</organism>
<comment type="caution">
    <text evidence="1">The sequence shown here is derived from an EMBL/GenBank/DDBJ whole genome shotgun (WGS) entry which is preliminary data.</text>
</comment>
<evidence type="ECO:0000313" key="2">
    <source>
        <dbReference type="Proteomes" id="UP001057402"/>
    </source>
</evidence>
<accession>A0ACB9L2L4</accession>
<dbReference type="Proteomes" id="UP001057402">
    <property type="component" value="Chromosome 12"/>
</dbReference>
<keyword evidence="2" id="KW-1185">Reference proteome</keyword>
<gene>
    <name evidence="1" type="ORF">MLD38_039323</name>
</gene>
<reference evidence="2" key="1">
    <citation type="journal article" date="2023" name="Front. Plant Sci.">
        <title>Chromosomal-level genome assembly of Melastoma candidum provides insights into trichome evolution.</title>
        <authorList>
            <person name="Zhong Y."/>
            <person name="Wu W."/>
            <person name="Sun C."/>
            <person name="Zou P."/>
            <person name="Liu Y."/>
            <person name="Dai S."/>
            <person name="Zhou R."/>
        </authorList>
    </citation>
    <scope>NUCLEOTIDE SEQUENCE [LARGE SCALE GENOMIC DNA]</scope>
</reference>
<sequence>MLNKPVLAFPICQWLPGAGPVAKVSSNRTEQRLMLTKTLEWTLNWCILQSMFDRNYCVKRDFISSPKILKGRLMFVGLAMLLLSPFLVIFMLVYLFLRHAEQFYHHPSTASSRRWSNLSKWIFREYNEVDHLFKHRITSSIAHSSEYLKQFPSPIVSVIAKFISFVSGGFVAVLLIIAFLEESLLEGYIYGRNLMWYAAVFGTITAISRAAIADEVLLLNPEVTLTLVVQHTHYMPKRWRGKENKEAVRLEFETMFQYTGMMLLEEMTSIFVTPCLLMFVVPKRVEDILQFIADFTVHVEGVGHVCSFSAFDFQNHGNRNYDGKSFLSFLSNYPSWEPDSKGKQFMSNLRTFGDQMLRAHEMRLCTDSPNRIVRGIRHIGAHVDQNSVGFRESPFSLHVPGTGYNLSLLWTMDQEQWSDRYILDWYYSYRREGTSATRVPVDIESGLLPSPEPQPSDYGRPPSLFRIAEERTDDENWEDPQYGSRLFSQLGESTSAPLFRGSVFHHHETESTLMQSNRKSHWWARSGPRGDNTQIQASFREPPDFVHQSWNYNYRDDTSERSADEDEVLDWRINMQPDQTTTHMYGLDEAGDVSLHFDNVYYSRPPESQASDLEHTRFT</sequence>
<name>A0ACB9L2L4_9MYRT</name>
<dbReference type="EMBL" id="CM042891">
    <property type="protein sequence ID" value="KAI4303725.1"/>
    <property type="molecule type" value="Genomic_DNA"/>
</dbReference>
<evidence type="ECO:0000313" key="1">
    <source>
        <dbReference type="EMBL" id="KAI4303725.1"/>
    </source>
</evidence>